<evidence type="ECO:0000259" key="2">
    <source>
        <dbReference type="Pfam" id="PF13336"/>
    </source>
</evidence>
<evidence type="ECO:0000313" key="3">
    <source>
        <dbReference type="EMBL" id="AGM32840.1"/>
    </source>
</evidence>
<reference evidence="3" key="1">
    <citation type="submission" date="2013-03" db="EMBL/GenBank/DDBJ databases">
        <title>Immune-Related transcriptome of Coptotermes formosanus Shiraki workers: the defense mechanism.</title>
        <authorList>
            <person name="Hussain A."/>
            <person name="Li Y.F."/>
            <person name="Wen S.Y."/>
        </authorList>
    </citation>
    <scope>NUCLEOTIDE SEQUENCE</scope>
</reference>
<dbReference type="Gene3D" id="3.40.1080.20">
    <property type="entry name" value="Acetyl-CoA hydrolase/transferase C-terminal domain"/>
    <property type="match status" value="1"/>
</dbReference>
<dbReference type="GO" id="GO:0008775">
    <property type="term" value="F:acetate CoA-transferase activity"/>
    <property type="evidence" value="ECO:0007669"/>
    <property type="project" value="InterPro"/>
</dbReference>
<protein>
    <submittedName>
        <fullName evidence="3">Acetyl-coA hydrolase</fullName>
    </submittedName>
</protein>
<dbReference type="AlphaFoldDB" id="R4UNT8"/>
<dbReference type="FunFam" id="3.40.1080.20:FF:000001">
    <property type="entry name" value="Acetyl-CoA hydrolase Ach1"/>
    <property type="match status" value="1"/>
</dbReference>
<dbReference type="InterPro" id="IPR038460">
    <property type="entry name" value="AcetylCoA_hyd_C_sf"/>
</dbReference>
<accession>R4UNT8</accession>
<dbReference type="PANTHER" id="PTHR43609:SF1">
    <property type="entry name" value="ACETYL-COA HYDROLASE"/>
    <property type="match status" value="1"/>
</dbReference>
<dbReference type="InterPro" id="IPR037171">
    <property type="entry name" value="NagB/RpiA_transferase-like"/>
</dbReference>
<dbReference type="InterPro" id="IPR046433">
    <property type="entry name" value="ActCoA_hydro"/>
</dbReference>
<dbReference type="GO" id="GO:0006083">
    <property type="term" value="P:acetate metabolic process"/>
    <property type="evidence" value="ECO:0007669"/>
    <property type="project" value="InterPro"/>
</dbReference>
<keyword evidence="3" id="KW-0378">Hydrolase</keyword>
<dbReference type="PANTHER" id="PTHR43609">
    <property type="entry name" value="ACETYL-COA HYDROLASE"/>
    <property type="match status" value="1"/>
</dbReference>
<name>R4UNT8_COPFO</name>
<dbReference type="GO" id="GO:0003986">
    <property type="term" value="F:acetyl-CoA hydrolase activity"/>
    <property type="evidence" value="ECO:0007669"/>
    <property type="project" value="TreeGrafter"/>
</dbReference>
<dbReference type="Pfam" id="PF13336">
    <property type="entry name" value="AcetylCoA_hyd_C"/>
    <property type="match status" value="1"/>
</dbReference>
<organism evidence="3">
    <name type="scientific">Coptotermes formosanus</name>
    <name type="common">Formosan subterranean termite</name>
    <dbReference type="NCBI Taxonomy" id="36987"/>
    <lineage>
        <taxon>Eukaryota</taxon>
        <taxon>Metazoa</taxon>
        <taxon>Ecdysozoa</taxon>
        <taxon>Arthropoda</taxon>
        <taxon>Hexapoda</taxon>
        <taxon>Insecta</taxon>
        <taxon>Pterygota</taxon>
        <taxon>Neoptera</taxon>
        <taxon>Polyneoptera</taxon>
        <taxon>Dictyoptera</taxon>
        <taxon>Blattodea</taxon>
        <taxon>Blattoidea</taxon>
        <taxon>Termitoidae</taxon>
        <taxon>Rhinotermitidae</taxon>
        <taxon>Coptotermes</taxon>
    </lineage>
</organism>
<comment type="similarity">
    <text evidence="1">Belongs to the acetyl-CoA hydrolase/transferase family.</text>
</comment>
<dbReference type="EMBL" id="KC741016">
    <property type="protein sequence ID" value="AGM32840.1"/>
    <property type="molecule type" value="mRNA"/>
</dbReference>
<sequence>MLPMFKSGKLQFASSTAMTLSKWDEFYDNFDYYKDKFLLRQQSVSNSAEVIRRLGVIAMNTPVEVDIYGHGNSTHAGGTRLVNGLGGSGDFERNGYLSILHCPAARKTKQDPTGISGIVPMCSHTDHTEHDIDVIVTDQGLADLRGLAPVPRARLIIEKCVHPSYKAQLTEYLEMSIKATQPKGAGHEPHILSKVFKMHTGLQEKGSMHLPSW</sequence>
<proteinExistence type="evidence at transcript level"/>
<dbReference type="SUPFAM" id="SSF100950">
    <property type="entry name" value="NagB/RpiA/CoA transferase-like"/>
    <property type="match status" value="1"/>
</dbReference>
<evidence type="ECO:0000256" key="1">
    <source>
        <dbReference type="ARBA" id="ARBA00009632"/>
    </source>
</evidence>
<dbReference type="InterPro" id="IPR026888">
    <property type="entry name" value="AcetylCoA_hyd_C"/>
</dbReference>
<feature type="domain" description="Acetyl-CoA hydrolase/transferase C-terminal" evidence="2">
    <location>
        <begin position="25"/>
        <end position="172"/>
    </location>
</feature>